<name>A0ABP5ZRW4_9MICO</name>
<accession>A0ABP5ZRW4</accession>
<evidence type="ECO:0000256" key="1">
    <source>
        <dbReference type="SAM" id="MobiDB-lite"/>
    </source>
</evidence>
<organism evidence="4 5">
    <name type="scientific">Terrabacter carboxydivorans</name>
    <dbReference type="NCBI Taxonomy" id="619730"/>
    <lineage>
        <taxon>Bacteria</taxon>
        <taxon>Bacillati</taxon>
        <taxon>Actinomycetota</taxon>
        <taxon>Actinomycetes</taxon>
        <taxon>Micrococcales</taxon>
        <taxon>Intrasporangiaceae</taxon>
        <taxon>Terrabacter</taxon>
    </lineage>
</organism>
<dbReference type="Pfam" id="PF13290">
    <property type="entry name" value="CHB_HEX_C_1"/>
    <property type="match status" value="1"/>
</dbReference>
<comment type="caution">
    <text evidence="4">The sequence shown here is derived from an EMBL/GenBank/DDBJ whole genome shotgun (WGS) entry which is preliminary data.</text>
</comment>
<dbReference type="SUPFAM" id="SSF49265">
    <property type="entry name" value="Fibronectin type III"/>
    <property type="match status" value="1"/>
</dbReference>
<protein>
    <recommendedName>
        <fullName evidence="6">Fibronectin type-III domain-containing protein</fullName>
    </recommendedName>
</protein>
<dbReference type="InterPro" id="IPR059177">
    <property type="entry name" value="GH29D-like_dom"/>
</dbReference>
<gene>
    <name evidence="4" type="ORF">GCM10009858_45720</name>
</gene>
<dbReference type="InterPro" id="IPR013783">
    <property type="entry name" value="Ig-like_fold"/>
</dbReference>
<dbReference type="Gene3D" id="2.60.40.10">
    <property type="entry name" value="Immunoglobulins"/>
    <property type="match status" value="3"/>
</dbReference>
<dbReference type="Pfam" id="PF19077">
    <property type="entry name" value="Big_13"/>
    <property type="match status" value="1"/>
</dbReference>
<reference evidence="5" key="1">
    <citation type="journal article" date="2019" name="Int. J. Syst. Evol. Microbiol.">
        <title>The Global Catalogue of Microorganisms (GCM) 10K type strain sequencing project: providing services to taxonomists for standard genome sequencing and annotation.</title>
        <authorList>
            <consortium name="The Broad Institute Genomics Platform"/>
            <consortium name="The Broad Institute Genome Sequencing Center for Infectious Disease"/>
            <person name="Wu L."/>
            <person name="Ma J."/>
        </authorList>
    </citation>
    <scope>NUCLEOTIDE SEQUENCE [LARGE SCALE GENOMIC DNA]</scope>
    <source>
        <strain evidence="5">JCM 16259</strain>
    </source>
</reference>
<dbReference type="EMBL" id="BAAARE010000038">
    <property type="protein sequence ID" value="GAA2502454.1"/>
    <property type="molecule type" value="Genomic_DNA"/>
</dbReference>
<evidence type="ECO:0000313" key="4">
    <source>
        <dbReference type="EMBL" id="GAA2502454.1"/>
    </source>
</evidence>
<evidence type="ECO:0000313" key="5">
    <source>
        <dbReference type="Proteomes" id="UP001500730"/>
    </source>
</evidence>
<feature type="region of interest" description="Disordered" evidence="1">
    <location>
        <begin position="21"/>
        <end position="49"/>
    </location>
</feature>
<dbReference type="Gene3D" id="2.60.120.260">
    <property type="entry name" value="Galactose-binding domain-like"/>
    <property type="match status" value="1"/>
</dbReference>
<evidence type="ECO:0000259" key="3">
    <source>
        <dbReference type="Pfam" id="PF19077"/>
    </source>
</evidence>
<sequence>MVMLAGPASAATGESYLQQATDPHGNIWLPGTTDGTTAGPMDPGTDPASPGYGHLWTTDVPSGFCRILPSSTDPGTGVVTAAVLDRNTAGGCITAGGKAGGPALDSRRNPDGTLYVYTPDWAVRSSGVYRLTYNPGTQTMTKSELLAPNRFPFDNKPFDVQLGPLDHKLYVSNDKDGNLMRITGVNGPLSLQAVESVGKSSDSSRMRALTFACWSNLGSLNGGLGASRAPGAPGCSATDPAPDLVLAQKTSITVILNAETCQSAPGGCTAVSTPIKVLTPMGLRTDPADPSVLYVSDSPGSLSQIIRYHIGTNVQDSYANYGVMPDGSLSQFSFAFDVGFGPDRAMYVGDDPTAGATAFNGRYFRVGPNAPADAQGTPGVPANIPPLPTPFNGALFGGAFGTDTAPSGYSDPTLPGNGVWLPGALGGHLWAADSIAGLCRMDVPPPPPGAPAAAAALTHENVSTCMAGATAAGLTKPEQSSYDAGRHLLYVADGGSKSVGVVRFSFDPATETLSNPQVIAAGLVGTGLGLDGQRADAVARDPLTDALYVGFRTRKIGANTQIARVPNASAADTTTQNVDFLAQTTRDVPVFGLGVVANPSVGSLPATADLYVGDNKGVDALYNVGACVPGGCSPILMLNVRGPKGFATDGTDHLWMSSPPPPGTASSTTTVQQYTISTGSLAPFTAIGVNPDASQQPYAYAFGLSLDTAGNVYVWDNPNVLAPPNNVGHVWKVAIGATGPAQPALTTKPANPGNNPSPAFAFASVSPGVTYQCSLVATTTPAPADTFAACTSGQTFGPLADGPWTFKVRAIDGTGTTSTAAVYGFTVDTVAPVVSIGSSPASPTKVSTPSFTFTSSKASTTFKCSLSTGAAAYSTCGSPQTYTAQPDGTYTFSVQGADLAGNLSAPANVTLTIDTVAPVLTATPAGGSYPSAQSVTLSANEPSSIYYTTDGSAPTTASTAYTAPIQVAASTTLSYIGVDTAGNTSPVATQNYTIGAVIIDSSPANPSADTSPGFAFSTPGIAGATFTCAKTAGAPTAADFTPCTSPVSYPATPDGTWTFTVNAADATGTPVGSATRTFLLDSTAPVLSNNPANPSTTSTETFAFHKAQASGWTYQCSLVASGAVDAFSACTSPTSYPGVADGTYTFKVRAQDAAGVTTTTKVYTFTVTAGSSAPTTTAPVTSLTIPSGPVSLTAVPAQLSWTGSPNATGYELQQSINGGSFIDLAGCTVTTTCAGTSATVNLRPSLTNQSTVTTCRYQVRAVNASGVFGPYAAAVAFSAPATDNTGAFSFNGGWSGVNLSGAFNGSVHESSTVGAFAQNSTGLAGSTVAWVSTTGPDRGMADISVDGGPAVTVDLYSATLKPATLVWQATNLGSVNPHTIKVTVLGARNPASTGNKVDIDAYLALK</sequence>
<dbReference type="InterPro" id="IPR044016">
    <property type="entry name" value="Big_13"/>
</dbReference>
<evidence type="ECO:0008006" key="6">
    <source>
        <dbReference type="Google" id="ProtNLM"/>
    </source>
</evidence>
<evidence type="ECO:0000259" key="2">
    <source>
        <dbReference type="Pfam" id="PF13290"/>
    </source>
</evidence>
<proteinExistence type="predicted"/>
<feature type="domain" description="Bacterial Ig-like" evidence="3">
    <location>
        <begin position="844"/>
        <end position="915"/>
    </location>
</feature>
<dbReference type="Proteomes" id="UP001500730">
    <property type="component" value="Unassembled WGS sequence"/>
</dbReference>
<keyword evidence="5" id="KW-1185">Reference proteome</keyword>
<feature type="domain" description="GH29D-like beta-sandwich" evidence="2">
    <location>
        <begin position="924"/>
        <end position="989"/>
    </location>
</feature>
<dbReference type="InterPro" id="IPR036116">
    <property type="entry name" value="FN3_sf"/>
</dbReference>